<dbReference type="Gene3D" id="1.25.10.10">
    <property type="entry name" value="Leucine-rich Repeat Variant"/>
    <property type="match status" value="1"/>
</dbReference>
<dbReference type="EMBL" id="JBHZOL010000065">
    <property type="protein sequence ID" value="MFE4106462.1"/>
    <property type="molecule type" value="Genomic_DNA"/>
</dbReference>
<dbReference type="RefSeq" id="WP_377964239.1">
    <property type="nucleotide sequence ID" value="NZ_JBHZOL010000065.1"/>
</dbReference>
<name>A0ABW6IFF2_9CYAN</name>
<organism evidence="1 2">
    <name type="scientific">Almyronema epifaneia S1</name>
    <dbReference type="NCBI Taxonomy" id="2991925"/>
    <lineage>
        <taxon>Bacteria</taxon>
        <taxon>Bacillati</taxon>
        <taxon>Cyanobacteriota</taxon>
        <taxon>Cyanophyceae</taxon>
        <taxon>Nodosilineales</taxon>
        <taxon>Nodosilineaceae</taxon>
        <taxon>Almyronema</taxon>
        <taxon>Almyronema epifaneia</taxon>
    </lineage>
</organism>
<evidence type="ECO:0000313" key="1">
    <source>
        <dbReference type="EMBL" id="MFE4106462.1"/>
    </source>
</evidence>
<dbReference type="InterPro" id="IPR011989">
    <property type="entry name" value="ARM-like"/>
</dbReference>
<proteinExistence type="predicted"/>
<keyword evidence="2" id="KW-1185">Reference proteome</keyword>
<reference evidence="1 2" key="1">
    <citation type="submission" date="2024-10" db="EMBL/GenBank/DDBJ databases">
        <authorList>
            <person name="Ratan Roy A."/>
            <person name="Morales Sandoval P.H."/>
            <person name="De Los Santos Villalobos S."/>
            <person name="Chakraborty S."/>
            <person name="Mukherjee J."/>
        </authorList>
    </citation>
    <scope>NUCLEOTIDE SEQUENCE [LARGE SCALE GENOMIC DNA]</scope>
    <source>
        <strain evidence="1 2">S1</strain>
    </source>
</reference>
<dbReference type="Proteomes" id="UP001600165">
    <property type="component" value="Unassembled WGS sequence"/>
</dbReference>
<evidence type="ECO:0000313" key="2">
    <source>
        <dbReference type="Proteomes" id="UP001600165"/>
    </source>
</evidence>
<protein>
    <recommendedName>
        <fullName evidence="3">TIR domain-containing protein</fullName>
    </recommendedName>
</protein>
<evidence type="ECO:0008006" key="3">
    <source>
        <dbReference type="Google" id="ProtNLM"/>
    </source>
</evidence>
<gene>
    <name evidence="1" type="ORF">ACFVKH_09255</name>
</gene>
<sequence>MFMDDEFNQLAANLQSQEVTLRTSALKDLAQYPSGDARILPLLETLLQDKTPCIVMLPYRFGEVRWLAAHALAAEYAALGIAKTVRLEGVVRPINTQEFATLEQAANLKSTGGVQGVLATFARLQELGSLPTCVLEI</sequence>
<comment type="caution">
    <text evidence="1">The sequence shown here is derived from an EMBL/GenBank/DDBJ whole genome shotgun (WGS) entry which is preliminary data.</text>
</comment>
<accession>A0ABW6IFF2</accession>